<dbReference type="AlphaFoldDB" id="A0A510UVK7"/>
<dbReference type="OrthoDB" id="4381799at2"/>
<feature type="compositionally biased region" description="Polar residues" evidence="1">
    <location>
        <begin position="34"/>
        <end position="52"/>
    </location>
</feature>
<evidence type="ECO:0000313" key="3">
    <source>
        <dbReference type="EMBL" id="GEK18733.1"/>
    </source>
</evidence>
<keyword evidence="2" id="KW-0472">Membrane</keyword>
<organism evidence="3 4">
    <name type="scientific">Cellulomonas persica</name>
    <dbReference type="NCBI Taxonomy" id="76861"/>
    <lineage>
        <taxon>Bacteria</taxon>
        <taxon>Bacillati</taxon>
        <taxon>Actinomycetota</taxon>
        <taxon>Actinomycetes</taxon>
        <taxon>Micrococcales</taxon>
        <taxon>Cellulomonadaceae</taxon>
        <taxon>Cellulomonas</taxon>
    </lineage>
</organism>
<dbReference type="RefSeq" id="WP_146807130.1">
    <property type="nucleotide sequence ID" value="NZ_BJUA01000012.1"/>
</dbReference>
<evidence type="ECO:0000256" key="2">
    <source>
        <dbReference type="SAM" id="Phobius"/>
    </source>
</evidence>
<reference evidence="3 4" key="1">
    <citation type="submission" date="2019-07" db="EMBL/GenBank/DDBJ databases">
        <title>Whole genome shotgun sequence of Cellulomonas persica NBRC 101101.</title>
        <authorList>
            <person name="Hosoyama A."/>
            <person name="Uohara A."/>
            <person name="Ohji S."/>
            <person name="Ichikawa N."/>
        </authorList>
    </citation>
    <scope>NUCLEOTIDE SEQUENCE [LARGE SCALE GENOMIC DNA]</scope>
    <source>
        <strain evidence="3 4">NBRC 101101</strain>
    </source>
</reference>
<dbReference type="Pfam" id="PF20088">
    <property type="entry name" value="DUF6480"/>
    <property type="match status" value="1"/>
</dbReference>
<sequence length="81" mass="8324">MSTGDMHRNPDPDPDQTPGLEPGGGVAPGDTPPAESSMSGASDRQPGTGSTRSNWAAYAVIGAFVVVLLLFFVGYVIGLFD</sequence>
<name>A0A510UVK7_9CELL</name>
<gene>
    <name evidence="3" type="ORF">CPE01_24660</name>
</gene>
<keyword evidence="4" id="KW-1185">Reference proteome</keyword>
<dbReference type="InterPro" id="IPR045512">
    <property type="entry name" value="DUF6480"/>
</dbReference>
<proteinExistence type="predicted"/>
<comment type="caution">
    <text evidence="3">The sequence shown here is derived from an EMBL/GenBank/DDBJ whole genome shotgun (WGS) entry which is preliminary data.</text>
</comment>
<feature type="transmembrane region" description="Helical" evidence="2">
    <location>
        <begin position="55"/>
        <end position="80"/>
    </location>
</feature>
<feature type="region of interest" description="Disordered" evidence="1">
    <location>
        <begin position="1"/>
        <end position="52"/>
    </location>
</feature>
<protein>
    <submittedName>
        <fullName evidence="3">Uncharacterized protein</fullName>
    </submittedName>
</protein>
<dbReference type="Proteomes" id="UP000321386">
    <property type="component" value="Unassembled WGS sequence"/>
</dbReference>
<evidence type="ECO:0000313" key="4">
    <source>
        <dbReference type="Proteomes" id="UP000321386"/>
    </source>
</evidence>
<feature type="compositionally biased region" description="Basic and acidic residues" evidence="1">
    <location>
        <begin position="1"/>
        <end position="11"/>
    </location>
</feature>
<dbReference type="EMBL" id="BJUA01000012">
    <property type="protein sequence ID" value="GEK18733.1"/>
    <property type="molecule type" value="Genomic_DNA"/>
</dbReference>
<evidence type="ECO:0000256" key="1">
    <source>
        <dbReference type="SAM" id="MobiDB-lite"/>
    </source>
</evidence>
<keyword evidence="2" id="KW-0812">Transmembrane</keyword>
<accession>A0A510UVK7</accession>
<keyword evidence="2" id="KW-1133">Transmembrane helix</keyword>